<comment type="similarity">
    <text evidence="2">Belongs to the arsenical resistance-3 (ACR3) (TC 2.A.59) family.</text>
</comment>
<keyword evidence="4" id="KW-1003">Cell membrane</keyword>
<dbReference type="GO" id="GO:0015105">
    <property type="term" value="F:arsenite transmembrane transporter activity"/>
    <property type="evidence" value="ECO:0007669"/>
    <property type="project" value="TreeGrafter"/>
</dbReference>
<feature type="transmembrane region" description="Helical" evidence="8">
    <location>
        <begin position="69"/>
        <end position="91"/>
    </location>
</feature>
<keyword evidence="7 8" id="KW-0472">Membrane</keyword>
<protein>
    <submittedName>
        <fullName evidence="9">ACR3 family arsenite efflux pump ArsB</fullName>
    </submittedName>
</protein>
<dbReference type="Pfam" id="PF01758">
    <property type="entry name" value="SBF"/>
    <property type="match status" value="1"/>
</dbReference>
<dbReference type="OrthoDB" id="3254016at2"/>
<dbReference type="Proteomes" id="UP000292408">
    <property type="component" value="Unassembled WGS sequence"/>
</dbReference>
<evidence type="ECO:0000256" key="5">
    <source>
        <dbReference type="ARBA" id="ARBA00022692"/>
    </source>
</evidence>
<accession>A0A4Q7TJ90</accession>
<dbReference type="EMBL" id="SGXT01000014">
    <property type="protein sequence ID" value="RZT60706.1"/>
    <property type="molecule type" value="Genomic_DNA"/>
</dbReference>
<evidence type="ECO:0000256" key="7">
    <source>
        <dbReference type="ARBA" id="ARBA00023136"/>
    </source>
</evidence>
<feature type="transmembrane region" description="Helical" evidence="8">
    <location>
        <begin position="208"/>
        <end position="231"/>
    </location>
</feature>
<dbReference type="PANTHER" id="PTHR43057">
    <property type="entry name" value="ARSENITE EFFLUX TRANSPORTER"/>
    <property type="match status" value="1"/>
</dbReference>
<name>A0A4Q7TJ90_9MICO</name>
<dbReference type="InterPro" id="IPR038770">
    <property type="entry name" value="Na+/solute_symporter_sf"/>
</dbReference>
<evidence type="ECO:0000313" key="9">
    <source>
        <dbReference type="EMBL" id="RZT60706.1"/>
    </source>
</evidence>
<feature type="transmembrane region" description="Helical" evidence="8">
    <location>
        <begin position="35"/>
        <end position="57"/>
    </location>
</feature>
<feature type="transmembrane region" description="Helical" evidence="8">
    <location>
        <begin position="237"/>
        <end position="259"/>
    </location>
</feature>
<dbReference type="InterPro" id="IPR004706">
    <property type="entry name" value="Arsenical-R_Acr3"/>
</dbReference>
<evidence type="ECO:0000256" key="4">
    <source>
        <dbReference type="ARBA" id="ARBA00022475"/>
    </source>
</evidence>
<keyword evidence="10" id="KW-1185">Reference proteome</keyword>
<comment type="subcellular location">
    <subcellularLocation>
        <location evidence="1">Cell membrane</location>
        <topology evidence="1">Multi-pass membrane protein</topology>
    </subcellularLocation>
</comment>
<gene>
    <name evidence="9" type="ORF">EV140_1222</name>
</gene>
<dbReference type="InterPro" id="IPR002657">
    <property type="entry name" value="BilAc:Na_symport/Acr3"/>
</dbReference>
<comment type="caution">
    <text evidence="9">The sequence shown here is derived from an EMBL/GenBank/DDBJ whole genome shotgun (WGS) entry which is preliminary data.</text>
</comment>
<dbReference type="GO" id="GO:0015104">
    <property type="term" value="F:antimonite transmembrane transporter activity"/>
    <property type="evidence" value="ECO:0007669"/>
    <property type="project" value="TreeGrafter"/>
</dbReference>
<dbReference type="GO" id="GO:0015297">
    <property type="term" value="F:antiporter activity"/>
    <property type="evidence" value="ECO:0007669"/>
    <property type="project" value="InterPro"/>
</dbReference>
<keyword evidence="6 8" id="KW-1133">Transmembrane helix</keyword>
<feature type="transmembrane region" description="Helical" evidence="8">
    <location>
        <begin position="134"/>
        <end position="155"/>
    </location>
</feature>
<dbReference type="AlphaFoldDB" id="A0A4Q7TJ90"/>
<feature type="transmembrane region" description="Helical" evidence="8">
    <location>
        <begin position="175"/>
        <end position="196"/>
    </location>
</feature>
<proteinExistence type="inferred from homology"/>
<evidence type="ECO:0000313" key="10">
    <source>
        <dbReference type="Proteomes" id="UP000292408"/>
    </source>
</evidence>
<dbReference type="RefSeq" id="WP_130282103.1">
    <property type="nucleotide sequence ID" value="NZ_SGXT01000014.1"/>
</dbReference>
<organism evidence="9 10">
    <name type="scientific">Microcella alkaliphila</name>
    <dbReference type="NCBI Taxonomy" id="279828"/>
    <lineage>
        <taxon>Bacteria</taxon>
        <taxon>Bacillati</taxon>
        <taxon>Actinomycetota</taxon>
        <taxon>Actinomycetes</taxon>
        <taxon>Micrococcales</taxon>
        <taxon>Microbacteriaceae</taxon>
        <taxon>Microcella</taxon>
    </lineage>
</organism>
<evidence type="ECO:0000256" key="6">
    <source>
        <dbReference type="ARBA" id="ARBA00022989"/>
    </source>
</evidence>
<dbReference type="GO" id="GO:0005886">
    <property type="term" value="C:plasma membrane"/>
    <property type="evidence" value="ECO:0007669"/>
    <property type="project" value="UniProtKB-SubCell"/>
</dbReference>
<evidence type="ECO:0000256" key="3">
    <source>
        <dbReference type="ARBA" id="ARBA00022448"/>
    </source>
</evidence>
<dbReference type="PANTHER" id="PTHR43057:SF1">
    <property type="entry name" value="ARSENICAL-RESISTANCE PROTEIN 3"/>
    <property type="match status" value="1"/>
</dbReference>
<evidence type="ECO:0000256" key="2">
    <source>
        <dbReference type="ARBA" id="ARBA00010110"/>
    </source>
</evidence>
<dbReference type="Gene3D" id="1.20.1530.20">
    <property type="match status" value="1"/>
</dbReference>
<feature type="transmembrane region" description="Helical" evidence="8">
    <location>
        <begin position="12"/>
        <end position="29"/>
    </location>
</feature>
<evidence type="ECO:0000256" key="1">
    <source>
        <dbReference type="ARBA" id="ARBA00004651"/>
    </source>
</evidence>
<keyword evidence="5 8" id="KW-0812">Transmembrane</keyword>
<reference evidence="9 10" key="1">
    <citation type="journal article" date="2015" name="Stand. Genomic Sci.">
        <title>Genomic Encyclopedia of Bacterial and Archaeal Type Strains, Phase III: the genomes of soil and plant-associated and newly described type strains.</title>
        <authorList>
            <person name="Whitman W.B."/>
            <person name="Woyke T."/>
            <person name="Klenk H.P."/>
            <person name="Zhou Y."/>
            <person name="Lilburn T.G."/>
            <person name="Beck B.J."/>
            <person name="De Vos P."/>
            <person name="Vandamme P."/>
            <person name="Eisen J.A."/>
            <person name="Garrity G."/>
            <person name="Hugenholtz P."/>
            <person name="Kyrpides N.C."/>
        </authorList>
    </citation>
    <scope>NUCLEOTIDE SEQUENCE [LARGE SCALE GENOMIC DNA]</scope>
    <source>
        <strain evidence="9 10">AC4r</strain>
    </source>
</reference>
<evidence type="ECO:0000256" key="8">
    <source>
        <dbReference type="SAM" id="Phobius"/>
    </source>
</evidence>
<feature type="transmembrane region" description="Helical" evidence="8">
    <location>
        <begin position="103"/>
        <end position="122"/>
    </location>
</feature>
<sequence>MTGVGRLERPQALVYLAAIAAGLAVGSLAPAAGAALGVAVSPALAVLLFVTFLLVPLASIPVAFRDARFLLTAFVANFVLVPLLVAGLVLLVPAEVAGVDGALVVLGIVLVLVVPCTDWFLTFTQLAGGDTARAVAFAPVSLIVQLGLLPVYVWLIAGGAGGADVGALLDVEQVVVTVVLVLLLPLVLAAVVQHLLARRNARSVATTARLPVPLLAVVLLLVAASEVPAVLDAAPVLPLLVGVFLLYLLAAEVLGVAAARVARLPHTVGRTLVMSLATRNSFVVLPIALAVPEGGGVVAVVVVTQTLVELAGVAVLVRVLPRFLPAPPSTTPL</sequence>
<keyword evidence="3" id="KW-0813">Transport</keyword>